<sequence>MLSLNGWWYHFLESWVYATTPPPPRQRTKPMQVLCVGLPRSGTESLQTALLTLGFDHTYHGWDILYETPNYCPQWVALWRKKFFGPLNGNTTITAAEFDAVLGHCVAVTDAVAPVFAAELIAAYPDAKVILNYRRDLDAWHRSITQTLVRVEHSNMIRGLVPKGRLLEWCVEDGWAPLCEFLDKPIPKEPFPHANQAAGWDGMEQKFAKSPDEAQSALSPRPQPTERGFTNKRN</sequence>
<comment type="caution">
    <text evidence="1">The sequence shown here is derived from an EMBL/GenBank/DDBJ whole genome shotgun (WGS) entry which is preliminary data.</text>
</comment>
<accession>A0ACC1NQP1</accession>
<name>A0ACC1NQP1_9HYPO</name>
<proteinExistence type="predicted"/>
<evidence type="ECO:0000313" key="1">
    <source>
        <dbReference type="EMBL" id="KAJ2981600.1"/>
    </source>
</evidence>
<evidence type="ECO:0000313" key="2">
    <source>
        <dbReference type="Proteomes" id="UP001143910"/>
    </source>
</evidence>
<reference evidence="1" key="1">
    <citation type="submission" date="2022-08" db="EMBL/GenBank/DDBJ databases">
        <title>Genome Sequence of Lecanicillium fungicola.</title>
        <authorList>
            <person name="Buettner E."/>
        </authorList>
    </citation>
    <scope>NUCLEOTIDE SEQUENCE</scope>
    <source>
        <strain evidence="1">Babe33</strain>
    </source>
</reference>
<dbReference type="Proteomes" id="UP001143910">
    <property type="component" value="Unassembled WGS sequence"/>
</dbReference>
<organism evidence="1 2">
    <name type="scientific">Zarea fungicola</name>
    <dbReference type="NCBI Taxonomy" id="93591"/>
    <lineage>
        <taxon>Eukaryota</taxon>
        <taxon>Fungi</taxon>
        <taxon>Dikarya</taxon>
        <taxon>Ascomycota</taxon>
        <taxon>Pezizomycotina</taxon>
        <taxon>Sordariomycetes</taxon>
        <taxon>Hypocreomycetidae</taxon>
        <taxon>Hypocreales</taxon>
        <taxon>Cordycipitaceae</taxon>
        <taxon>Zarea</taxon>
    </lineage>
</organism>
<gene>
    <name evidence="1" type="ORF">NQ176_g1920</name>
</gene>
<protein>
    <submittedName>
        <fullName evidence="1">Uncharacterized protein</fullName>
    </submittedName>
</protein>
<dbReference type="EMBL" id="JANJQO010000121">
    <property type="protein sequence ID" value="KAJ2981600.1"/>
    <property type="molecule type" value="Genomic_DNA"/>
</dbReference>
<keyword evidence="2" id="KW-1185">Reference proteome</keyword>